<dbReference type="RefSeq" id="WP_188841710.1">
    <property type="nucleotide sequence ID" value="NZ_BMOT01000007.1"/>
</dbReference>
<keyword evidence="5" id="KW-1185">Reference proteome</keyword>
<dbReference type="PANTHER" id="PTHR43685:SF3">
    <property type="entry name" value="SLR2126 PROTEIN"/>
    <property type="match status" value="1"/>
</dbReference>
<feature type="domain" description="Galactosyltransferase C-terminal" evidence="3">
    <location>
        <begin position="168"/>
        <end position="232"/>
    </location>
</feature>
<sequence>MKTTLIITTYNWTAALKTVLLSVLTQQHLPDEIIIADDGSTEETAILIALLRPQFSIPIIHSWQEDIGFRLSRSRNKAIALASHDYLILIDGDMVLDKHFIADHLKIAQPGYFVTGKRVKLGYPLSEQLLQTHKTTSKPLSFFSQGITRGRELSIRCLWLHKKLSMKSPDSITGIHGCNMAFWRQDAIDINGFNAEFEGWGPEDQEFAQRLINLGRRRKTAKFYAVAYHLAHQENCRKNLGRNEKRLKHIQMSKSIACTLGLNEFVQK</sequence>
<dbReference type="Pfam" id="PF00535">
    <property type="entry name" value="Glycos_transf_2"/>
    <property type="match status" value="1"/>
</dbReference>
<evidence type="ECO:0000313" key="5">
    <source>
        <dbReference type="Proteomes" id="UP001203212"/>
    </source>
</evidence>
<protein>
    <submittedName>
        <fullName evidence="4">Glycosyltransferase family 2 protein</fullName>
    </submittedName>
</protein>
<evidence type="ECO:0000256" key="1">
    <source>
        <dbReference type="ARBA" id="ARBA00022679"/>
    </source>
</evidence>
<dbReference type="InterPro" id="IPR001173">
    <property type="entry name" value="Glyco_trans_2-like"/>
</dbReference>
<dbReference type="Gene3D" id="3.90.550.10">
    <property type="entry name" value="Spore Coat Polysaccharide Biosynthesis Protein SpsA, Chain A"/>
    <property type="match status" value="1"/>
</dbReference>
<dbReference type="InterPro" id="IPR050834">
    <property type="entry name" value="Glycosyltransf_2"/>
</dbReference>
<dbReference type="PANTHER" id="PTHR43685">
    <property type="entry name" value="GLYCOSYLTRANSFERASE"/>
    <property type="match status" value="1"/>
</dbReference>
<dbReference type="InterPro" id="IPR029044">
    <property type="entry name" value="Nucleotide-diphossugar_trans"/>
</dbReference>
<dbReference type="CDD" id="cd06420">
    <property type="entry name" value="GT2_Chondriotin_Pol_N"/>
    <property type="match status" value="1"/>
</dbReference>
<proteinExistence type="predicted"/>
<organism evidence="4 5">
    <name type="scientific">Shewanella aestuarii</name>
    <dbReference type="NCBI Taxonomy" id="1028752"/>
    <lineage>
        <taxon>Bacteria</taxon>
        <taxon>Pseudomonadati</taxon>
        <taxon>Pseudomonadota</taxon>
        <taxon>Gammaproteobacteria</taxon>
        <taxon>Alteromonadales</taxon>
        <taxon>Shewanellaceae</taxon>
        <taxon>Shewanella</taxon>
    </lineage>
</organism>
<gene>
    <name evidence="4" type="ORF">L2689_11845</name>
</gene>
<dbReference type="InterPro" id="IPR027791">
    <property type="entry name" value="Galactosyl_T_C"/>
</dbReference>
<dbReference type="Proteomes" id="UP001203212">
    <property type="component" value="Unassembled WGS sequence"/>
</dbReference>
<reference evidence="4 5" key="1">
    <citation type="submission" date="2022-01" db="EMBL/GenBank/DDBJ databases">
        <title>Whole genome-based taxonomy of the Shewanellaceae.</title>
        <authorList>
            <person name="Martin-Rodriguez A.J."/>
        </authorList>
    </citation>
    <scope>NUCLEOTIDE SEQUENCE [LARGE SCALE GENOMIC DNA]</scope>
    <source>
        <strain evidence="4 5">JCM 17801</strain>
    </source>
</reference>
<dbReference type="SUPFAM" id="SSF53448">
    <property type="entry name" value="Nucleotide-diphospho-sugar transferases"/>
    <property type="match status" value="1"/>
</dbReference>
<dbReference type="EMBL" id="JAKILK010000006">
    <property type="protein sequence ID" value="MCL1117928.1"/>
    <property type="molecule type" value="Genomic_DNA"/>
</dbReference>
<evidence type="ECO:0000259" key="3">
    <source>
        <dbReference type="Pfam" id="PF02709"/>
    </source>
</evidence>
<evidence type="ECO:0000259" key="2">
    <source>
        <dbReference type="Pfam" id="PF00535"/>
    </source>
</evidence>
<accession>A0ABT0L2H6</accession>
<name>A0ABT0L2H6_9GAMM</name>
<dbReference type="Pfam" id="PF02709">
    <property type="entry name" value="Glyco_transf_7C"/>
    <property type="match status" value="1"/>
</dbReference>
<evidence type="ECO:0000313" key="4">
    <source>
        <dbReference type="EMBL" id="MCL1117928.1"/>
    </source>
</evidence>
<feature type="domain" description="Glycosyltransferase 2-like" evidence="2">
    <location>
        <begin position="5"/>
        <end position="155"/>
    </location>
</feature>
<keyword evidence="1" id="KW-0808">Transferase</keyword>
<comment type="caution">
    <text evidence="4">The sequence shown here is derived from an EMBL/GenBank/DDBJ whole genome shotgun (WGS) entry which is preliminary data.</text>
</comment>